<feature type="domain" description="Peptidase M48" evidence="12">
    <location>
        <begin position="106"/>
        <end position="320"/>
    </location>
</feature>
<feature type="transmembrane region" description="Helical" evidence="11">
    <location>
        <begin position="20"/>
        <end position="40"/>
    </location>
</feature>
<keyword evidence="14" id="KW-0346">Stress response</keyword>
<dbReference type="GO" id="GO:0004222">
    <property type="term" value="F:metalloendopeptidase activity"/>
    <property type="evidence" value="ECO:0007669"/>
    <property type="project" value="InterPro"/>
</dbReference>
<evidence type="ECO:0000256" key="3">
    <source>
        <dbReference type="ARBA" id="ARBA00022692"/>
    </source>
</evidence>
<feature type="transmembrane region" description="Helical" evidence="11">
    <location>
        <begin position="182"/>
        <end position="201"/>
    </location>
</feature>
<keyword evidence="9 11" id="KW-0472">Membrane</keyword>
<keyword evidence="7 11" id="KW-1133">Transmembrane helix</keyword>
<evidence type="ECO:0000313" key="13">
    <source>
        <dbReference type="EMBL" id="GLS45059.1"/>
    </source>
</evidence>
<dbReference type="Proteomes" id="UP000517759">
    <property type="component" value="Unassembled WGS sequence"/>
</dbReference>
<evidence type="ECO:0000256" key="1">
    <source>
        <dbReference type="ARBA" id="ARBA00022475"/>
    </source>
</evidence>
<dbReference type="InterPro" id="IPR001915">
    <property type="entry name" value="Peptidase_M48"/>
</dbReference>
<comment type="cofactor">
    <cofactor evidence="10">
        <name>Zn(2+)</name>
        <dbReference type="ChEBI" id="CHEBI:29105"/>
    </cofactor>
    <text evidence="10">Binds 1 zinc ion per subunit.</text>
</comment>
<organism evidence="14 15">
    <name type="scientific">Methylobacterium brachythecii</name>
    <dbReference type="NCBI Taxonomy" id="1176177"/>
    <lineage>
        <taxon>Bacteria</taxon>
        <taxon>Pseudomonadati</taxon>
        <taxon>Pseudomonadota</taxon>
        <taxon>Alphaproteobacteria</taxon>
        <taxon>Hyphomicrobiales</taxon>
        <taxon>Methylobacteriaceae</taxon>
        <taxon>Methylobacterium</taxon>
    </lineage>
</organism>
<evidence type="ECO:0000256" key="8">
    <source>
        <dbReference type="ARBA" id="ARBA00023049"/>
    </source>
</evidence>
<evidence type="ECO:0000313" key="16">
    <source>
        <dbReference type="Proteomes" id="UP001156881"/>
    </source>
</evidence>
<evidence type="ECO:0000256" key="9">
    <source>
        <dbReference type="ARBA" id="ARBA00023136"/>
    </source>
</evidence>
<dbReference type="PANTHER" id="PTHR43221">
    <property type="entry name" value="PROTEASE HTPX"/>
    <property type="match status" value="1"/>
</dbReference>
<reference evidence="16" key="2">
    <citation type="journal article" date="2019" name="Int. J. Syst. Evol. Microbiol.">
        <title>The Global Catalogue of Microorganisms (GCM) 10K type strain sequencing project: providing services to taxonomists for standard genome sequencing and annotation.</title>
        <authorList>
            <consortium name="The Broad Institute Genomics Platform"/>
            <consortium name="The Broad Institute Genome Sequencing Center for Infectious Disease"/>
            <person name="Wu L."/>
            <person name="Ma J."/>
        </authorList>
    </citation>
    <scope>NUCLEOTIDE SEQUENCE [LARGE SCALE GENOMIC DNA]</scope>
    <source>
        <strain evidence="16">NBRC 107710</strain>
    </source>
</reference>
<evidence type="ECO:0000256" key="11">
    <source>
        <dbReference type="SAM" id="Phobius"/>
    </source>
</evidence>
<reference evidence="14 15" key="3">
    <citation type="submission" date="2020-08" db="EMBL/GenBank/DDBJ databases">
        <title>Genomic Encyclopedia of Type Strains, Phase IV (KMG-IV): sequencing the most valuable type-strain genomes for metagenomic binning, comparative biology and taxonomic classification.</title>
        <authorList>
            <person name="Goeker M."/>
        </authorList>
    </citation>
    <scope>NUCLEOTIDE SEQUENCE [LARGE SCALE GENOMIC DNA]</scope>
    <source>
        <strain evidence="14 15">DSM 24105</strain>
    </source>
</reference>
<keyword evidence="4" id="KW-0479">Metal-binding</keyword>
<feature type="transmembrane region" description="Helical" evidence="11">
    <location>
        <begin position="221"/>
        <end position="239"/>
    </location>
</feature>
<evidence type="ECO:0000256" key="4">
    <source>
        <dbReference type="ARBA" id="ARBA00022723"/>
    </source>
</evidence>
<keyword evidence="6 10" id="KW-0862">Zinc</keyword>
<keyword evidence="5 10" id="KW-0378">Hydrolase</keyword>
<evidence type="ECO:0000313" key="14">
    <source>
        <dbReference type="EMBL" id="MBB3904596.1"/>
    </source>
</evidence>
<dbReference type="Proteomes" id="UP001156881">
    <property type="component" value="Unassembled WGS sequence"/>
</dbReference>
<evidence type="ECO:0000259" key="12">
    <source>
        <dbReference type="Pfam" id="PF01435"/>
    </source>
</evidence>
<proteinExistence type="inferred from homology"/>
<reference evidence="13" key="4">
    <citation type="submission" date="2023-01" db="EMBL/GenBank/DDBJ databases">
        <title>Draft genome sequence of Methylobacterium brachythecii strain NBRC 107710.</title>
        <authorList>
            <person name="Sun Q."/>
            <person name="Mori K."/>
        </authorList>
    </citation>
    <scope>NUCLEOTIDE SEQUENCE</scope>
    <source>
        <strain evidence="13">NBRC 107710</strain>
    </source>
</reference>
<dbReference type="GO" id="GO:0046872">
    <property type="term" value="F:metal ion binding"/>
    <property type="evidence" value="ECO:0007669"/>
    <property type="project" value="UniProtKB-KW"/>
</dbReference>
<dbReference type="Gene3D" id="3.30.2010.10">
    <property type="entry name" value="Metalloproteases ('zincins'), catalytic domain"/>
    <property type="match status" value="1"/>
</dbReference>
<sequence>MLPAFGLYTHIRQNEVRSRILVAGLFGLNLVLAYGIALILRGMSANLPAGARPGFSAYLHAAFHDLLWIGPLSFAVTFVWLFVAYHAHRTMISATVGAHPVAREEAPDLYRLLEPLCISRGMAMPALLIADDPALNAYATGLNPEQYAITVTTGLRDALTPREMQAVLGHELTHIRNDDVRTMMIAIVIAGIFAFVAEAGYRTDMLRGLFSGNRDGKNRTGAVPAMLLGALLIALAWILSKAIRFALSRSREYVADAGAVELTKDPDALISALIKISGRGDLAHAPSGVMELCFDNPRVGFTDLLATHPPIEARIDALVRYAGGRVPPPA</sequence>
<dbReference type="GO" id="GO:0006508">
    <property type="term" value="P:proteolysis"/>
    <property type="evidence" value="ECO:0007669"/>
    <property type="project" value="UniProtKB-KW"/>
</dbReference>
<comment type="caution">
    <text evidence="14">The sequence shown here is derived from an EMBL/GenBank/DDBJ whole genome shotgun (WGS) entry which is preliminary data.</text>
</comment>
<reference evidence="13" key="1">
    <citation type="journal article" date="2014" name="Int. J. Syst. Evol. Microbiol.">
        <title>Complete genome of a new Firmicutes species belonging to the dominant human colonic microbiota ('Ruminococcus bicirculans') reveals two chromosomes and a selective capacity to utilize plant glucans.</title>
        <authorList>
            <consortium name="NISC Comparative Sequencing Program"/>
            <person name="Wegmann U."/>
            <person name="Louis P."/>
            <person name="Goesmann A."/>
            <person name="Henrissat B."/>
            <person name="Duncan S.H."/>
            <person name="Flint H.J."/>
        </authorList>
    </citation>
    <scope>NUCLEOTIDE SEQUENCE</scope>
    <source>
        <strain evidence="13">NBRC 107710</strain>
    </source>
</reference>
<dbReference type="CDD" id="cd07340">
    <property type="entry name" value="M48B_Htpx_like"/>
    <property type="match status" value="1"/>
</dbReference>
<dbReference type="EC" id="3.4.24.-" evidence="14"/>
<dbReference type="Pfam" id="PF01435">
    <property type="entry name" value="Peptidase_M48"/>
    <property type="match status" value="1"/>
</dbReference>
<feature type="transmembrane region" description="Helical" evidence="11">
    <location>
        <begin position="66"/>
        <end position="85"/>
    </location>
</feature>
<dbReference type="AlphaFoldDB" id="A0A7W6F8Y4"/>
<accession>A0A7W6F8Y4</accession>
<evidence type="ECO:0000256" key="5">
    <source>
        <dbReference type="ARBA" id="ARBA00022801"/>
    </source>
</evidence>
<dbReference type="EMBL" id="BSPG01000017">
    <property type="protein sequence ID" value="GLS45059.1"/>
    <property type="molecule type" value="Genomic_DNA"/>
</dbReference>
<keyword evidence="8 10" id="KW-0482">Metalloprotease</keyword>
<dbReference type="RefSeq" id="WP_183508588.1">
    <property type="nucleotide sequence ID" value="NZ_BSPG01000017.1"/>
</dbReference>
<keyword evidence="1" id="KW-1003">Cell membrane</keyword>
<dbReference type="EMBL" id="JACIDN010000008">
    <property type="protein sequence ID" value="MBB3904596.1"/>
    <property type="molecule type" value="Genomic_DNA"/>
</dbReference>
<evidence type="ECO:0000256" key="6">
    <source>
        <dbReference type="ARBA" id="ARBA00022833"/>
    </source>
</evidence>
<keyword evidence="2 10" id="KW-0645">Protease</keyword>
<keyword evidence="16" id="KW-1185">Reference proteome</keyword>
<protein>
    <submittedName>
        <fullName evidence="14">Heat shock protein HtpX</fullName>
        <ecNumber evidence="14">3.4.24.-</ecNumber>
    </submittedName>
    <submittedName>
        <fullName evidence="13">Protease HtpX</fullName>
    </submittedName>
</protein>
<evidence type="ECO:0000256" key="7">
    <source>
        <dbReference type="ARBA" id="ARBA00022989"/>
    </source>
</evidence>
<name>A0A7W6F8Y4_9HYPH</name>
<evidence type="ECO:0000256" key="10">
    <source>
        <dbReference type="RuleBase" id="RU003983"/>
    </source>
</evidence>
<comment type="similarity">
    <text evidence="10">Belongs to the peptidase M48 family.</text>
</comment>
<dbReference type="PANTHER" id="PTHR43221:SF2">
    <property type="entry name" value="PROTEASE HTPX HOMOLOG"/>
    <property type="match status" value="1"/>
</dbReference>
<dbReference type="InterPro" id="IPR050083">
    <property type="entry name" value="HtpX_protease"/>
</dbReference>
<keyword evidence="3 11" id="KW-0812">Transmembrane</keyword>
<gene>
    <name evidence="13" type="primary">htpX</name>
    <name evidence="13" type="ORF">GCM10007884_30480</name>
    <name evidence="14" type="ORF">GGR33_004119</name>
</gene>
<evidence type="ECO:0000256" key="2">
    <source>
        <dbReference type="ARBA" id="ARBA00022670"/>
    </source>
</evidence>
<evidence type="ECO:0000313" key="15">
    <source>
        <dbReference type="Proteomes" id="UP000517759"/>
    </source>
</evidence>